<evidence type="ECO:0000313" key="4">
    <source>
        <dbReference type="Proteomes" id="UP000886842"/>
    </source>
</evidence>
<feature type="transmembrane region" description="Helical" evidence="2">
    <location>
        <begin position="304"/>
        <end position="323"/>
    </location>
</feature>
<organism evidence="3 4">
    <name type="scientific">Candidatus Avipropionibacterium avicola</name>
    <dbReference type="NCBI Taxonomy" id="2840701"/>
    <lineage>
        <taxon>Bacteria</taxon>
        <taxon>Bacillati</taxon>
        <taxon>Actinomycetota</taxon>
        <taxon>Actinomycetes</taxon>
        <taxon>Propionibacteriales</taxon>
        <taxon>Propionibacteriaceae</taxon>
        <taxon>Propionibacteriaceae incertae sedis</taxon>
        <taxon>Candidatus Avipropionibacterium</taxon>
    </lineage>
</organism>
<keyword evidence="2" id="KW-1133">Transmembrane helix</keyword>
<feature type="transmembrane region" description="Helical" evidence="2">
    <location>
        <begin position="55"/>
        <end position="74"/>
    </location>
</feature>
<comment type="caution">
    <text evidence="3">The sequence shown here is derived from an EMBL/GenBank/DDBJ whole genome shotgun (WGS) entry which is preliminary data.</text>
</comment>
<feature type="transmembrane region" description="Helical" evidence="2">
    <location>
        <begin position="130"/>
        <end position="152"/>
    </location>
</feature>
<feature type="transmembrane region" description="Helical" evidence="2">
    <location>
        <begin position="233"/>
        <end position="254"/>
    </location>
</feature>
<protein>
    <recommendedName>
        <fullName evidence="5">DUF998 domain-containing protein</fullName>
    </recommendedName>
</protein>
<dbReference type="Proteomes" id="UP000886842">
    <property type="component" value="Unassembled WGS sequence"/>
</dbReference>
<proteinExistence type="predicted"/>
<feature type="transmembrane region" description="Helical" evidence="2">
    <location>
        <begin position="357"/>
        <end position="378"/>
    </location>
</feature>
<name>A0A9D1GVK8_9ACTN</name>
<feature type="transmembrane region" description="Helical" evidence="2">
    <location>
        <begin position="89"/>
        <end position="110"/>
    </location>
</feature>
<evidence type="ECO:0000256" key="2">
    <source>
        <dbReference type="SAM" id="Phobius"/>
    </source>
</evidence>
<feature type="region of interest" description="Disordered" evidence="1">
    <location>
        <begin position="1"/>
        <end position="42"/>
    </location>
</feature>
<keyword evidence="2" id="KW-0472">Membrane</keyword>
<evidence type="ECO:0008006" key="5">
    <source>
        <dbReference type="Google" id="ProtNLM"/>
    </source>
</evidence>
<evidence type="ECO:0000313" key="3">
    <source>
        <dbReference type="EMBL" id="HIT74573.1"/>
    </source>
</evidence>
<accession>A0A9D1GVK8</accession>
<reference evidence="3" key="1">
    <citation type="submission" date="2020-10" db="EMBL/GenBank/DDBJ databases">
        <authorList>
            <person name="Gilroy R."/>
        </authorList>
    </citation>
    <scope>NUCLEOTIDE SEQUENCE</scope>
    <source>
        <strain evidence="3">ChiGjej1B1-24693</strain>
    </source>
</reference>
<reference evidence="3" key="2">
    <citation type="journal article" date="2021" name="PeerJ">
        <title>Extensive microbial diversity within the chicken gut microbiome revealed by metagenomics and culture.</title>
        <authorList>
            <person name="Gilroy R."/>
            <person name="Ravi A."/>
            <person name="Getino M."/>
            <person name="Pursley I."/>
            <person name="Horton D.L."/>
            <person name="Alikhan N.F."/>
            <person name="Baker D."/>
            <person name="Gharbi K."/>
            <person name="Hall N."/>
            <person name="Watson M."/>
            <person name="Adriaenssens E.M."/>
            <person name="Foster-Nyarko E."/>
            <person name="Jarju S."/>
            <person name="Secka A."/>
            <person name="Antonio M."/>
            <person name="Oren A."/>
            <person name="Chaudhuri R.R."/>
            <person name="La Ragione R."/>
            <person name="Hildebrand F."/>
            <person name="Pallen M.J."/>
        </authorList>
    </citation>
    <scope>NUCLEOTIDE SEQUENCE</scope>
    <source>
        <strain evidence="3">ChiGjej1B1-24693</strain>
    </source>
</reference>
<feature type="transmembrane region" description="Helical" evidence="2">
    <location>
        <begin position="164"/>
        <end position="186"/>
    </location>
</feature>
<evidence type="ECO:0000256" key="1">
    <source>
        <dbReference type="SAM" id="MobiDB-lite"/>
    </source>
</evidence>
<keyword evidence="2" id="KW-0812">Transmembrane</keyword>
<feature type="region of interest" description="Disordered" evidence="1">
    <location>
        <begin position="387"/>
        <end position="406"/>
    </location>
</feature>
<feature type="compositionally biased region" description="Low complexity" evidence="1">
    <location>
        <begin position="1"/>
        <end position="13"/>
    </location>
</feature>
<feature type="transmembrane region" description="Helical" evidence="2">
    <location>
        <begin position="193"/>
        <end position="213"/>
    </location>
</feature>
<gene>
    <name evidence="3" type="ORF">IAA98_03220</name>
</gene>
<feature type="transmembrane region" description="Helical" evidence="2">
    <location>
        <begin position="274"/>
        <end position="292"/>
    </location>
</feature>
<dbReference type="AlphaFoldDB" id="A0A9D1GVK8"/>
<dbReference type="EMBL" id="DVLP01000090">
    <property type="protein sequence ID" value="HIT74573.1"/>
    <property type="molecule type" value="Genomic_DNA"/>
</dbReference>
<feature type="transmembrane region" description="Helical" evidence="2">
    <location>
        <begin position="330"/>
        <end position="351"/>
    </location>
</feature>
<sequence length="406" mass="43793">MTVRSETPTTATEPPYPPAAPTETEVAGAGSAVERTDHRDHHPLPWDLPAEQWRLATAGGAFLLSFVVALTLMYGRRHPMFGEGSIGEYSALIAALSTAITFVVWFAWAVRGPAQRWRRRMALFLRILEYVGLTLTHAAVAMLALSGTFWILSQAFRELTLDGFAGAFIVAVGSAVTSYLVVGSALSTNTRHLSQLLAVFVASGALSSMLTASDPLWWQDHFSSLGAASDLSGLTFNFTLLLGGLVIITLSGYLTHDLAVWAELARERPYKVTVMRIAFLVEGVLLAALAFLSVDRFFYTHNVVAYAMVAVFLAMAAGVPVLFPTLSRPFSLVCALTLTALVVGLVAYLGVGYLNLTAFEVLTVAGIFTWLILLVATVESASEHRRSHPAALGHDPVVDPDDDRLP</sequence>